<keyword evidence="1" id="KW-0812">Transmembrane</keyword>
<dbReference type="AlphaFoldDB" id="A0A6A6W5R6"/>
<feature type="chain" id="PRO_5025378840" description="Ig-like domain-containing protein" evidence="2">
    <location>
        <begin position="27"/>
        <end position="245"/>
    </location>
</feature>
<keyword evidence="2" id="KW-0732">Signal</keyword>
<accession>A0A6A6W5R6</accession>
<evidence type="ECO:0000256" key="1">
    <source>
        <dbReference type="SAM" id="Phobius"/>
    </source>
</evidence>
<reference evidence="3" key="1">
    <citation type="journal article" date="2020" name="Stud. Mycol.">
        <title>101 Dothideomycetes genomes: a test case for predicting lifestyles and emergence of pathogens.</title>
        <authorList>
            <person name="Haridas S."/>
            <person name="Albert R."/>
            <person name="Binder M."/>
            <person name="Bloem J."/>
            <person name="Labutti K."/>
            <person name="Salamov A."/>
            <person name="Andreopoulos B."/>
            <person name="Baker S."/>
            <person name="Barry K."/>
            <person name="Bills G."/>
            <person name="Bluhm B."/>
            <person name="Cannon C."/>
            <person name="Castanera R."/>
            <person name="Culley D."/>
            <person name="Daum C."/>
            <person name="Ezra D."/>
            <person name="Gonzalez J."/>
            <person name="Henrissat B."/>
            <person name="Kuo A."/>
            <person name="Liang C."/>
            <person name="Lipzen A."/>
            <person name="Lutzoni F."/>
            <person name="Magnuson J."/>
            <person name="Mondo S."/>
            <person name="Nolan M."/>
            <person name="Ohm R."/>
            <person name="Pangilinan J."/>
            <person name="Park H.-J."/>
            <person name="Ramirez L."/>
            <person name="Alfaro M."/>
            <person name="Sun H."/>
            <person name="Tritt A."/>
            <person name="Yoshinaga Y."/>
            <person name="Zwiers L.-H."/>
            <person name="Turgeon B."/>
            <person name="Goodwin S."/>
            <person name="Spatafora J."/>
            <person name="Crous P."/>
            <person name="Grigoriev I."/>
        </authorList>
    </citation>
    <scope>NUCLEOTIDE SEQUENCE</scope>
    <source>
        <strain evidence="3">CBS 121739</strain>
    </source>
</reference>
<evidence type="ECO:0000256" key="2">
    <source>
        <dbReference type="SAM" id="SignalP"/>
    </source>
</evidence>
<protein>
    <recommendedName>
        <fullName evidence="5">Ig-like domain-containing protein</fullName>
    </recommendedName>
</protein>
<feature type="signal peptide" evidence="2">
    <location>
        <begin position="1"/>
        <end position="26"/>
    </location>
</feature>
<evidence type="ECO:0000313" key="3">
    <source>
        <dbReference type="EMBL" id="KAF2757509.1"/>
    </source>
</evidence>
<organism evidence="3 4">
    <name type="scientific">Pseudovirgaria hyperparasitica</name>
    <dbReference type="NCBI Taxonomy" id="470096"/>
    <lineage>
        <taxon>Eukaryota</taxon>
        <taxon>Fungi</taxon>
        <taxon>Dikarya</taxon>
        <taxon>Ascomycota</taxon>
        <taxon>Pezizomycotina</taxon>
        <taxon>Dothideomycetes</taxon>
        <taxon>Dothideomycetes incertae sedis</taxon>
        <taxon>Acrospermales</taxon>
        <taxon>Acrospermaceae</taxon>
        <taxon>Pseudovirgaria</taxon>
    </lineage>
</organism>
<dbReference type="GeneID" id="54486595"/>
<dbReference type="Proteomes" id="UP000799437">
    <property type="component" value="Unassembled WGS sequence"/>
</dbReference>
<keyword evidence="1" id="KW-0472">Membrane</keyword>
<keyword evidence="4" id="KW-1185">Reference proteome</keyword>
<dbReference type="EMBL" id="ML996573">
    <property type="protein sequence ID" value="KAF2757509.1"/>
    <property type="molecule type" value="Genomic_DNA"/>
</dbReference>
<gene>
    <name evidence="3" type="ORF">EJ05DRAFT_486556</name>
</gene>
<proteinExistence type="predicted"/>
<keyword evidence="1" id="KW-1133">Transmembrane helix</keyword>
<feature type="transmembrane region" description="Helical" evidence="1">
    <location>
        <begin position="173"/>
        <end position="196"/>
    </location>
</feature>
<name>A0A6A6W5R6_9PEZI</name>
<evidence type="ECO:0008006" key="5">
    <source>
        <dbReference type="Google" id="ProtNLM"/>
    </source>
</evidence>
<sequence>MARRHARQALFFSLIASFSLLPASLAQPILHCSERHSARQPNCHCTVIPHNVWLNTATSSPSYLSSSPDCQQLASKLERWREHDAHHWETFLSKSDQVPGHSSDRVGASSVRVLGVHRPSEDEANGSDALRQTLQEGVVMCRPTQWSSSRDVRAFVRGVAEMDESWQPSQATFVVGAVLVLALLGVIAEVVDLVLFRSGLLLSRQPIMLTGSEKIICADGSLSSLGAHEEQVDSDEDWPDESPII</sequence>
<evidence type="ECO:0000313" key="4">
    <source>
        <dbReference type="Proteomes" id="UP000799437"/>
    </source>
</evidence>
<dbReference type="RefSeq" id="XP_033599960.1">
    <property type="nucleotide sequence ID" value="XM_033745541.1"/>
</dbReference>